<evidence type="ECO:0000256" key="6">
    <source>
        <dbReference type="ARBA" id="ARBA00022694"/>
    </source>
</evidence>
<keyword evidence="11" id="KW-0963">Cytoplasm</keyword>
<evidence type="ECO:0000256" key="9">
    <source>
        <dbReference type="ARBA" id="ARBA00025948"/>
    </source>
</evidence>
<keyword evidence="6 11" id="KW-0819">tRNA processing</keyword>
<comment type="cofactor">
    <cofactor evidence="1 11">
        <name>FAD</name>
        <dbReference type="ChEBI" id="CHEBI:57692"/>
    </cofactor>
</comment>
<dbReference type="NCBIfam" id="TIGR00136">
    <property type="entry name" value="mnmG_gidA"/>
    <property type="match status" value="1"/>
</dbReference>
<name>A0ABZ0UPP9_9RICK</name>
<evidence type="ECO:0000256" key="1">
    <source>
        <dbReference type="ARBA" id="ARBA00001974"/>
    </source>
</evidence>
<dbReference type="PRINTS" id="PR00411">
    <property type="entry name" value="PNDRDTASEI"/>
</dbReference>
<organism evidence="13 14">
    <name type="scientific">Candidatus Fokinia crypta</name>
    <dbReference type="NCBI Taxonomy" id="1920990"/>
    <lineage>
        <taxon>Bacteria</taxon>
        <taxon>Pseudomonadati</taxon>
        <taxon>Pseudomonadota</taxon>
        <taxon>Alphaproteobacteria</taxon>
        <taxon>Rickettsiales</taxon>
        <taxon>Candidatus Midichloriaceae</taxon>
        <taxon>Candidatus Fokinia</taxon>
    </lineage>
</organism>
<evidence type="ECO:0000259" key="12">
    <source>
        <dbReference type="SMART" id="SM01228"/>
    </source>
</evidence>
<evidence type="ECO:0000256" key="10">
    <source>
        <dbReference type="ARBA" id="ARBA00031800"/>
    </source>
</evidence>
<comment type="similarity">
    <text evidence="3 11">Belongs to the MnmG family.</text>
</comment>
<dbReference type="InterPro" id="IPR020595">
    <property type="entry name" value="MnmG-rel_CS"/>
</dbReference>
<dbReference type="InterPro" id="IPR047001">
    <property type="entry name" value="MnmG_C_subdom"/>
</dbReference>
<feature type="binding site" evidence="11">
    <location>
        <position position="372"/>
    </location>
    <ligand>
        <name>FAD</name>
        <dbReference type="ChEBI" id="CHEBI:57692"/>
    </ligand>
</feature>
<dbReference type="InterPro" id="IPR036188">
    <property type="entry name" value="FAD/NAD-bd_sf"/>
</dbReference>
<proteinExistence type="inferred from homology"/>
<evidence type="ECO:0000256" key="7">
    <source>
        <dbReference type="ARBA" id="ARBA00022827"/>
    </source>
</evidence>
<keyword evidence="7 11" id="KW-0274">FAD</keyword>
<comment type="subunit">
    <text evidence="9 11">Homodimer. Heterotetramer of two MnmE and two MnmG subunits.</text>
</comment>
<dbReference type="PROSITE" id="PS01281">
    <property type="entry name" value="GIDA_2"/>
    <property type="match status" value="1"/>
</dbReference>
<dbReference type="InterPro" id="IPR004416">
    <property type="entry name" value="MnmG"/>
</dbReference>
<evidence type="ECO:0000256" key="11">
    <source>
        <dbReference type="HAMAP-Rule" id="MF_00129"/>
    </source>
</evidence>
<feature type="binding site" evidence="11">
    <location>
        <position position="122"/>
    </location>
    <ligand>
        <name>FAD</name>
        <dbReference type="ChEBI" id="CHEBI:57692"/>
    </ligand>
</feature>
<dbReference type="InterPro" id="IPR002218">
    <property type="entry name" value="MnmG-rel"/>
</dbReference>
<comment type="subcellular location">
    <subcellularLocation>
        <location evidence="11">Cytoplasm</location>
    </subcellularLocation>
</comment>
<dbReference type="HAMAP" id="MF_00129">
    <property type="entry name" value="MnmG_GidA"/>
    <property type="match status" value="1"/>
</dbReference>
<feature type="binding site" evidence="11">
    <location>
        <position position="184"/>
    </location>
    <ligand>
        <name>FAD</name>
        <dbReference type="ChEBI" id="CHEBI:57692"/>
    </ligand>
</feature>
<feature type="binding site" evidence="11">
    <location>
        <begin position="10"/>
        <end position="15"/>
    </location>
    <ligand>
        <name>FAD</name>
        <dbReference type="ChEBI" id="CHEBI:57692"/>
    </ligand>
</feature>
<dbReference type="Pfam" id="PF13932">
    <property type="entry name" value="SAM_GIDA_C"/>
    <property type="match status" value="1"/>
</dbReference>
<dbReference type="Gene3D" id="1.10.150.570">
    <property type="entry name" value="GidA associated domain, C-terminal subdomain"/>
    <property type="match status" value="1"/>
</dbReference>
<dbReference type="PANTHER" id="PTHR11806:SF0">
    <property type="entry name" value="PROTEIN MTO1 HOMOLOG, MITOCHONDRIAL"/>
    <property type="match status" value="1"/>
</dbReference>
<dbReference type="InterPro" id="IPR040131">
    <property type="entry name" value="MnmG_N"/>
</dbReference>
<evidence type="ECO:0000256" key="4">
    <source>
        <dbReference type="ARBA" id="ARBA00020461"/>
    </source>
</evidence>
<feature type="domain" description="tRNA uridine 5-carboxymethylaminomethyl modification enzyme C-terminal subdomain" evidence="12">
    <location>
        <begin position="545"/>
        <end position="616"/>
    </location>
</feature>
<dbReference type="Gene3D" id="3.50.50.60">
    <property type="entry name" value="FAD/NAD(P)-binding domain"/>
    <property type="match status" value="2"/>
</dbReference>
<evidence type="ECO:0000256" key="8">
    <source>
        <dbReference type="ARBA" id="ARBA00023027"/>
    </source>
</evidence>
<evidence type="ECO:0000256" key="3">
    <source>
        <dbReference type="ARBA" id="ARBA00007653"/>
    </source>
</evidence>
<dbReference type="PANTHER" id="PTHR11806">
    <property type="entry name" value="GLUCOSE INHIBITED DIVISION PROTEIN A"/>
    <property type="match status" value="1"/>
</dbReference>
<dbReference type="Pfam" id="PF01134">
    <property type="entry name" value="GIDA"/>
    <property type="match status" value="1"/>
</dbReference>
<keyword evidence="8 11" id="KW-0520">NAD</keyword>
<accession>A0ABZ0UPP9</accession>
<evidence type="ECO:0000256" key="5">
    <source>
        <dbReference type="ARBA" id="ARBA00022630"/>
    </source>
</evidence>
<dbReference type="InterPro" id="IPR049312">
    <property type="entry name" value="GIDA_C_N"/>
</dbReference>
<protein>
    <recommendedName>
        <fullName evidence="4 11">tRNA uridine 5-carboxymethylaminomethyl modification enzyme MnmG</fullName>
    </recommendedName>
    <alternativeName>
        <fullName evidence="10 11">Glucose-inhibited division protein A</fullName>
    </alternativeName>
</protein>
<dbReference type="PROSITE" id="PS01280">
    <property type="entry name" value="GIDA_1"/>
    <property type="match status" value="1"/>
</dbReference>
<keyword evidence="14" id="KW-1185">Reference proteome</keyword>
<dbReference type="InterPro" id="IPR026904">
    <property type="entry name" value="MnmG_C"/>
</dbReference>
<feature type="binding site" evidence="11">
    <location>
        <begin position="276"/>
        <end position="290"/>
    </location>
    <ligand>
        <name>NAD(+)</name>
        <dbReference type="ChEBI" id="CHEBI:57540"/>
    </ligand>
</feature>
<dbReference type="SUPFAM" id="SSF51905">
    <property type="entry name" value="FAD/NAD(P)-binding domain"/>
    <property type="match status" value="1"/>
</dbReference>
<dbReference type="RefSeq" id="WP_323722178.1">
    <property type="nucleotide sequence ID" value="NZ_CP110343.1"/>
</dbReference>
<evidence type="ECO:0000256" key="2">
    <source>
        <dbReference type="ARBA" id="ARBA00003717"/>
    </source>
</evidence>
<dbReference type="SMART" id="SM01228">
    <property type="entry name" value="GIDA_assoc_3"/>
    <property type="match status" value="1"/>
</dbReference>
<keyword evidence="5 11" id="KW-0285">Flavoprotein</keyword>
<reference evidence="13" key="1">
    <citation type="submission" date="2022-10" db="EMBL/GenBank/DDBJ databases">
        <title>Host association and intracellularity evolved multiple times independently in the Rickettsiales.</title>
        <authorList>
            <person name="Castelli M."/>
            <person name="Nardi T."/>
            <person name="Gammuto L."/>
            <person name="Bellinzona G."/>
            <person name="Sabaneyeva E."/>
            <person name="Potekhin A."/>
            <person name="Serra V."/>
            <person name="Petroni G."/>
            <person name="Sassera D."/>
        </authorList>
    </citation>
    <scope>NUCLEOTIDE SEQUENCE [LARGE SCALE GENOMIC DNA]</scope>
    <source>
        <strain evidence="13">US_Bl 11III1</strain>
    </source>
</reference>
<evidence type="ECO:0000313" key="13">
    <source>
        <dbReference type="EMBL" id="WPX97517.1"/>
    </source>
</evidence>
<sequence>MKDFDVIVVGAGHAGIEAATAAARRGCNVGLITKSDTNLGELSCNPSIGGVGKGTIVREIDALDGVMPQVADMSSIHFKILNSSKGPAVWGYRAQIDRKAYKKCMLHILSQYSNLTTIFGDVTDIIFDSNFNTVQGVSVTEANSLSNYQISCRSIVITTGTFLNGKMYVGDSISIGGRYGENSSIELPKLFKRLGFSTGRLKTGTPARIVKNSIDYRYLEEQYGDAVPQRFSTKTLPFSQPQISCFITYTNNLTHEIIKKNIHKSPIYSNLIQSVGPRYCPSIEDKIVRFHRDRHQVFLEPEGLDSTLIYPNGISTSLPQDIQESFIRTIKGLENCVIARYGYAVEYDFINPKELYHSLETRRVSGLFLAGQINGTTGYEEAAGQGIIAGINAATYAIEGKNYEKFVLSRSEAYIGVMIDDLVTTGVKEPYRMMTSRAEFRMVLRADNAEKRLTEKGIKYGLVKDEKAKQYHAHQANFKSAILILQNIKVDKTVIEAYPFLEKRAGRTLWDIIGLPEVDWKSILNNIQNISHYDDNIKQQMHIESLYSHYISRQEKEIAVMNDEVNTTIPKALNYKLIPSLSTEISSKLEEIKPQNMSEIRKIEGITPIALFIIKQYIAKMTSQMQ</sequence>
<dbReference type="EMBL" id="CP110343">
    <property type="protein sequence ID" value="WPX97517.1"/>
    <property type="molecule type" value="Genomic_DNA"/>
</dbReference>
<gene>
    <name evidence="11" type="primary">mnmG</name>
    <name evidence="11" type="synonym">gidA</name>
    <name evidence="13" type="ORF">Fokcrypt_00022</name>
</gene>
<dbReference type="Pfam" id="PF21680">
    <property type="entry name" value="GIDA_C_1st"/>
    <property type="match status" value="1"/>
</dbReference>
<dbReference type="InterPro" id="IPR044920">
    <property type="entry name" value="MnmG_C_subdom_sf"/>
</dbReference>
<comment type="function">
    <text evidence="2 11">NAD-binding protein involved in the addition of a carboxymethylaminomethyl (cmnm) group at the wobble position (U34) of certain tRNAs, forming tRNA-cmnm(5)s(2)U34.</text>
</comment>
<evidence type="ECO:0000313" key="14">
    <source>
        <dbReference type="Proteomes" id="UP001325140"/>
    </source>
</evidence>
<dbReference type="Proteomes" id="UP001325140">
    <property type="component" value="Chromosome"/>
</dbReference>